<reference evidence="2 4" key="2">
    <citation type="journal article" date="2013" name="J. Biotechnol.">
        <title>Establishment and interpretation of the genome sequence of the phytopathogenic fungus Rhizoctonia solani AG1-IB isolate 7/3/14.</title>
        <authorList>
            <person name="Wibberg D.W."/>
            <person name="Jelonek L.J."/>
            <person name="Rupp O.R."/>
            <person name="Hennig M.H."/>
            <person name="Eikmeyer F.E."/>
            <person name="Goesmann A.G."/>
            <person name="Hartmann A.H."/>
            <person name="Borriss R.B."/>
            <person name="Grosch R.G."/>
            <person name="Puehler A.P."/>
            <person name="Schlueter A.S."/>
        </authorList>
    </citation>
    <scope>NUCLEOTIDE SEQUENCE [LARGE SCALE GENOMIC DNA]</scope>
    <source>
        <strain evidence="4">AG1-IB / isolate 7/3/14</strain>
        <strain evidence="2">Isolate 7/3/14</strain>
    </source>
</reference>
<comment type="caution">
    <text evidence="2">The sequence shown here is derived from an EMBL/GenBank/DDBJ whole genome shotgun (WGS) entry which is preliminary data.</text>
</comment>
<evidence type="ECO:0008006" key="5">
    <source>
        <dbReference type="Google" id="ProtNLM"/>
    </source>
</evidence>
<gene>
    <name evidence="2" type="ORF">BN14_06770</name>
    <name evidence="3" type="ORF">BN14_12393</name>
</gene>
<evidence type="ECO:0000313" key="2">
    <source>
        <dbReference type="EMBL" id="CCO32707.1"/>
    </source>
</evidence>
<accession>M5CA57</accession>
<dbReference type="EMBL" id="CAOJ01010291">
    <property type="protein sequence ID" value="CCO32707.1"/>
    <property type="molecule type" value="Genomic_DNA"/>
</dbReference>
<proteinExistence type="predicted"/>
<feature type="compositionally biased region" description="Polar residues" evidence="1">
    <location>
        <begin position="36"/>
        <end position="52"/>
    </location>
</feature>
<dbReference type="AlphaFoldDB" id="M5CA57"/>
<protein>
    <recommendedName>
        <fullName evidence="5">DDE-1 domain-containing protein</fullName>
    </recommendedName>
</protein>
<sequence>MKLAATAWDAVTPITIANCWRHARLALPIAPDVNASPDNTLDAESSAQNEAQALQEEMAHHPNLLEPEFVQMMEALTLSQPTEREFTDTEIVEDARIMFSA</sequence>
<dbReference type="HOGENOM" id="CLU_2293615_0_0_1"/>
<name>M5CA57_THACB</name>
<evidence type="ECO:0000313" key="3">
    <source>
        <dbReference type="EMBL" id="CCO38225.1"/>
    </source>
</evidence>
<evidence type="ECO:0000256" key="1">
    <source>
        <dbReference type="SAM" id="MobiDB-lite"/>
    </source>
</evidence>
<dbReference type="Proteomes" id="UP000012065">
    <property type="component" value="Unassembled WGS sequence"/>
</dbReference>
<organism evidence="2 4">
    <name type="scientific">Thanatephorus cucumeris (strain AG1-IB / isolate 7/3/14)</name>
    <name type="common">Lettuce bottom rot fungus</name>
    <name type="synonym">Rhizoctonia solani</name>
    <dbReference type="NCBI Taxonomy" id="1108050"/>
    <lineage>
        <taxon>Eukaryota</taxon>
        <taxon>Fungi</taxon>
        <taxon>Dikarya</taxon>
        <taxon>Basidiomycota</taxon>
        <taxon>Agaricomycotina</taxon>
        <taxon>Agaricomycetes</taxon>
        <taxon>Cantharellales</taxon>
        <taxon>Ceratobasidiaceae</taxon>
        <taxon>Rhizoctonia</taxon>
        <taxon>Rhizoctonia solani AG-1</taxon>
    </lineage>
</organism>
<feature type="region of interest" description="Disordered" evidence="1">
    <location>
        <begin position="36"/>
        <end position="59"/>
    </location>
</feature>
<reference evidence="2" key="1">
    <citation type="submission" date="2012-10" db="EMBL/GenBank/DDBJ databases">
        <authorList>
            <person name="Jelonek L."/>
        </authorList>
    </citation>
    <scope>NUCLEOTIDE SEQUENCE</scope>
    <source>
        <strain evidence="2">Isolate 7/3/14</strain>
    </source>
</reference>
<evidence type="ECO:0000313" key="4">
    <source>
        <dbReference type="Proteomes" id="UP000012065"/>
    </source>
</evidence>
<dbReference type="EMBL" id="CAOJ01019353">
    <property type="protein sequence ID" value="CCO38225.1"/>
    <property type="molecule type" value="Genomic_DNA"/>
</dbReference>